<feature type="transmembrane region" description="Helical" evidence="1">
    <location>
        <begin position="13"/>
        <end position="33"/>
    </location>
</feature>
<name>A0AAC9KDR9_9PROT</name>
<dbReference type="AlphaFoldDB" id="A0AAC9KDR9"/>
<dbReference type="Proteomes" id="UP000182373">
    <property type="component" value="Chromosome"/>
</dbReference>
<evidence type="ECO:0000256" key="1">
    <source>
        <dbReference type="SAM" id="Phobius"/>
    </source>
</evidence>
<keyword evidence="1" id="KW-1133">Transmembrane helix</keyword>
<reference evidence="3" key="1">
    <citation type="submission" date="2016-11" db="EMBL/GenBank/DDBJ databases">
        <title>Comparative genomic and phenotypic analysis of Granulibacter bethesdensis clinical isolates from patients with chronic granulomatous disease.</title>
        <authorList>
            <person name="Zarember K.A."/>
            <person name="Porcella S.F."/>
            <person name="Chu J."/>
            <person name="Ding L."/>
            <person name="Dahlstrom E."/>
            <person name="Barbian K."/>
            <person name="Martens C."/>
            <person name="Sykora L."/>
            <person name="Kramer S."/>
            <person name="Pettinato A.M."/>
            <person name="Hong H."/>
            <person name="Wald G."/>
            <person name="Berg L.J."/>
            <person name="Rogge L.S."/>
            <person name="Greenberg D.E."/>
            <person name="Falcone E.L."/>
            <person name="Neves J.F."/>
            <person name="Simoes M.J."/>
            <person name="Casal M."/>
            <person name="Rodriguez-Lopez F.C."/>
            <person name="Zelazny A."/>
            <person name="Gallin J.I."/>
            <person name="Holland S.M."/>
        </authorList>
    </citation>
    <scope>NUCLEOTIDE SEQUENCE [LARGE SCALE GENOMIC DNA]</scope>
    <source>
        <strain evidence="3">NIH9.1</strain>
    </source>
</reference>
<organism evidence="2 3">
    <name type="scientific">Granulibacter bethesdensis</name>
    <dbReference type="NCBI Taxonomy" id="364410"/>
    <lineage>
        <taxon>Bacteria</taxon>
        <taxon>Pseudomonadati</taxon>
        <taxon>Pseudomonadota</taxon>
        <taxon>Alphaproteobacteria</taxon>
        <taxon>Acetobacterales</taxon>
        <taxon>Acetobacteraceae</taxon>
        <taxon>Granulibacter</taxon>
    </lineage>
</organism>
<dbReference type="RefSeq" id="WP_157692547.1">
    <property type="nucleotide sequence ID" value="NZ_CP018191.1"/>
</dbReference>
<protein>
    <submittedName>
        <fullName evidence="2">Uncharacterized protein</fullName>
    </submittedName>
</protein>
<sequence length="55" mass="5890">MTVLFCQTFHANLLSPGIVILVVMGLVVMGLLVMGRILRLREGGAISLATEAVQH</sequence>
<keyword evidence="1" id="KW-0472">Membrane</keyword>
<evidence type="ECO:0000313" key="2">
    <source>
        <dbReference type="EMBL" id="APH54180.1"/>
    </source>
</evidence>
<evidence type="ECO:0000313" key="3">
    <source>
        <dbReference type="Proteomes" id="UP000182373"/>
    </source>
</evidence>
<keyword evidence="1" id="KW-0812">Transmembrane</keyword>
<accession>A0AAC9KDR9</accession>
<gene>
    <name evidence="2" type="ORF">GbCGDNIH9_8455</name>
</gene>
<dbReference type="EMBL" id="CP018191">
    <property type="protein sequence ID" value="APH54180.1"/>
    <property type="molecule type" value="Genomic_DNA"/>
</dbReference>
<proteinExistence type="predicted"/>